<evidence type="ECO:0000313" key="3">
    <source>
        <dbReference type="Proteomes" id="UP000269945"/>
    </source>
</evidence>
<protein>
    <submittedName>
        <fullName evidence="2">Uncharacterized protein</fullName>
    </submittedName>
</protein>
<evidence type="ECO:0000256" key="1">
    <source>
        <dbReference type="SAM" id="MobiDB-lite"/>
    </source>
</evidence>
<evidence type="ECO:0000313" key="2">
    <source>
        <dbReference type="EMBL" id="VCW97957.1"/>
    </source>
</evidence>
<name>A0A9X9LWC0_GULGU</name>
<accession>A0A9X9LWC0</accession>
<comment type="caution">
    <text evidence="2">The sequence shown here is derived from an EMBL/GenBank/DDBJ whole genome shotgun (WGS) entry which is preliminary data.</text>
</comment>
<gene>
    <name evidence="2" type="ORF">BN2614_LOCUS3</name>
</gene>
<dbReference type="EMBL" id="CYRY02023845">
    <property type="protein sequence ID" value="VCW97957.1"/>
    <property type="molecule type" value="Genomic_DNA"/>
</dbReference>
<sequence>MMASVEDTGKNWASHAIFSEYFAGRCSGPHCCTLISGDPGCLPTPPNQSHDGSSAHVTWPFFFFLLKTKCTNVLLTVFCLVTLVKSLLGPVPRGVQTQPLRGISRSPSKWKASLNSSPPGAERNPTYPVGTRGRDQGVTGEPLPWEAAQSLRLY</sequence>
<proteinExistence type="predicted"/>
<feature type="region of interest" description="Disordered" evidence="1">
    <location>
        <begin position="96"/>
        <end position="141"/>
    </location>
</feature>
<keyword evidence="3" id="KW-1185">Reference proteome</keyword>
<organism evidence="2 3">
    <name type="scientific">Gulo gulo</name>
    <name type="common">Wolverine</name>
    <name type="synonym">Gluton</name>
    <dbReference type="NCBI Taxonomy" id="48420"/>
    <lineage>
        <taxon>Eukaryota</taxon>
        <taxon>Metazoa</taxon>
        <taxon>Chordata</taxon>
        <taxon>Craniata</taxon>
        <taxon>Vertebrata</taxon>
        <taxon>Euteleostomi</taxon>
        <taxon>Mammalia</taxon>
        <taxon>Eutheria</taxon>
        <taxon>Laurasiatheria</taxon>
        <taxon>Carnivora</taxon>
        <taxon>Caniformia</taxon>
        <taxon>Musteloidea</taxon>
        <taxon>Mustelidae</taxon>
        <taxon>Guloninae</taxon>
        <taxon>Gulo</taxon>
    </lineage>
</organism>
<dbReference type="AlphaFoldDB" id="A0A9X9LWC0"/>
<reference evidence="2 3" key="1">
    <citation type="submission" date="2018-10" db="EMBL/GenBank/DDBJ databases">
        <authorList>
            <person name="Ekblom R."/>
            <person name="Jareborg N."/>
        </authorList>
    </citation>
    <scope>NUCLEOTIDE SEQUENCE [LARGE SCALE GENOMIC DNA]</scope>
    <source>
        <tissue evidence="2">Muscle</tissue>
    </source>
</reference>
<dbReference type="Proteomes" id="UP000269945">
    <property type="component" value="Unassembled WGS sequence"/>
</dbReference>